<dbReference type="Proteomes" id="UP000808388">
    <property type="component" value="Unassembled WGS sequence"/>
</dbReference>
<sequence>MSFLFWGLRSTLVRHLWGAAAAGFIFDLYLPVPIGFHILFFLSLAILMYLGKRFFRSHYFWGDYILVSGGSFVAGILFYIFSYVILGRRHLTFQYLASEGFLFLIISILMYFIIRWRFLHQSAEGESHVI</sequence>
<evidence type="ECO:0000313" key="3">
    <source>
        <dbReference type="Proteomes" id="UP000808388"/>
    </source>
</evidence>
<feature type="transmembrane region" description="Helical" evidence="1">
    <location>
        <begin position="31"/>
        <end position="51"/>
    </location>
</feature>
<feature type="transmembrane region" description="Helical" evidence="1">
    <location>
        <begin position="63"/>
        <end position="86"/>
    </location>
</feature>
<evidence type="ECO:0008006" key="4">
    <source>
        <dbReference type="Google" id="ProtNLM"/>
    </source>
</evidence>
<feature type="transmembrane region" description="Helical" evidence="1">
    <location>
        <begin position="92"/>
        <end position="114"/>
    </location>
</feature>
<keyword evidence="1" id="KW-0812">Transmembrane</keyword>
<keyword evidence="1" id="KW-0472">Membrane</keyword>
<proteinExistence type="predicted"/>
<gene>
    <name evidence="2" type="ORF">HY220_04015</name>
</gene>
<dbReference type="EMBL" id="JACQCQ010000013">
    <property type="protein sequence ID" value="MBI3627874.1"/>
    <property type="molecule type" value="Genomic_DNA"/>
</dbReference>
<keyword evidence="1" id="KW-1133">Transmembrane helix</keyword>
<dbReference type="AlphaFoldDB" id="A0A9D6LUE5"/>
<name>A0A9D6LUE5_9BACT</name>
<protein>
    <recommendedName>
        <fullName evidence="4">Rod shape-determining protein MreD</fullName>
    </recommendedName>
</protein>
<organism evidence="2 3">
    <name type="scientific">Candidatus Sungiibacteriota bacterium</name>
    <dbReference type="NCBI Taxonomy" id="2750080"/>
    <lineage>
        <taxon>Bacteria</taxon>
        <taxon>Candidatus Sungiibacteriota</taxon>
    </lineage>
</organism>
<comment type="caution">
    <text evidence="2">The sequence shown here is derived from an EMBL/GenBank/DDBJ whole genome shotgun (WGS) entry which is preliminary data.</text>
</comment>
<evidence type="ECO:0000256" key="1">
    <source>
        <dbReference type="SAM" id="Phobius"/>
    </source>
</evidence>
<accession>A0A9D6LUE5</accession>
<reference evidence="2" key="1">
    <citation type="submission" date="2020-07" db="EMBL/GenBank/DDBJ databases">
        <title>Huge and variable diversity of episymbiotic CPR bacteria and DPANN archaea in groundwater ecosystems.</title>
        <authorList>
            <person name="He C.Y."/>
            <person name="Keren R."/>
            <person name="Whittaker M."/>
            <person name="Farag I.F."/>
            <person name="Doudna J."/>
            <person name="Cate J.H.D."/>
            <person name="Banfield J.F."/>
        </authorList>
    </citation>
    <scope>NUCLEOTIDE SEQUENCE</scope>
    <source>
        <strain evidence="2">NC_groundwater_972_Pr1_S-0.2um_49_27</strain>
    </source>
</reference>
<evidence type="ECO:0000313" key="2">
    <source>
        <dbReference type="EMBL" id="MBI3627874.1"/>
    </source>
</evidence>